<comment type="caution">
    <text evidence="2">The sequence shown here is derived from an EMBL/GenBank/DDBJ whole genome shotgun (WGS) entry which is preliminary data.</text>
</comment>
<dbReference type="InterPro" id="IPR036388">
    <property type="entry name" value="WH-like_DNA-bd_sf"/>
</dbReference>
<evidence type="ECO:0000313" key="2">
    <source>
        <dbReference type="EMBL" id="KRL62058.1"/>
    </source>
</evidence>
<reference evidence="2 3" key="1">
    <citation type="journal article" date="2015" name="Genome Announc.">
        <title>Expanding the biotechnology potential of lactobacilli through comparative genomics of 213 strains and associated genera.</title>
        <authorList>
            <person name="Sun Z."/>
            <person name="Harris H.M."/>
            <person name="McCann A."/>
            <person name="Guo C."/>
            <person name="Argimon S."/>
            <person name="Zhang W."/>
            <person name="Yang X."/>
            <person name="Jeffery I.B."/>
            <person name="Cooney J.C."/>
            <person name="Kagawa T.F."/>
            <person name="Liu W."/>
            <person name="Song Y."/>
            <person name="Salvetti E."/>
            <person name="Wrobel A."/>
            <person name="Rasinkangas P."/>
            <person name="Parkhill J."/>
            <person name="Rea M.C."/>
            <person name="O'Sullivan O."/>
            <person name="Ritari J."/>
            <person name="Douillard F.P."/>
            <person name="Paul Ross R."/>
            <person name="Yang R."/>
            <person name="Briner A.E."/>
            <person name="Felis G.E."/>
            <person name="de Vos W.M."/>
            <person name="Barrangou R."/>
            <person name="Klaenhammer T.R."/>
            <person name="Caufield P.W."/>
            <person name="Cui Y."/>
            <person name="Zhang H."/>
            <person name="O'Toole P.W."/>
        </authorList>
    </citation>
    <scope>NUCLEOTIDE SEQUENCE [LARGE SCALE GENOMIC DNA]</scope>
    <source>
        <strain evidence="2 3">DSM 14340</strain>
    </source>
</reference>
<dbReference type="InterPro" id="IPR000835">
    <property type="entry name" value="HTH_MarR-typ"/>
</dbReference>
<dbReference type="EMBL" id="AZEX01000001">
    <property type="protein sequence ID" value="KRL62058.1"/>
    <property type="molecule type" value="Genomic_DNA"/>
</dbReference>
<dbReference type="OrthoDB" id="2328486at2"/>
<dbReference type="InterPro" id="IPR036390">
    <property type="entry name" value="WH_DNA-bd_sf"/>
</dbReference>
<gene>
    <name evidence="2" type="ORF">FC69_GL000930</name>
</gene>
<feature type="domain" description="HTH marR-type" evidence="1">
    <location>
        <begin position="1"/>
        <end position="133"/>
    </location>
</feature>
<dbReference type="Proteomes" id="UP000051264">
    <property type="component" value="Unassembled WGS sequence"/>
</dbReference>
<dbReference type="STRING" id="1423747.FC69_GL000930"/>
<evidence type="ECO:0000313" key="3">
    <source>
        <dbReference type="Proteomes" id="UP000051264"/>
    </source>
</evidence>
<accession>A0A0R1S5D6</accession>
<dbReference type="Gene3D" id="1.10.10.10">
    <property type="entry name" value="Winged helix-like DNA-binding domain superfamily/Winged helix DNA-binding domain"/>
    <property type="match status" value="1"/>
</dbReference>
<dbReference type="PROSITE" id="PS50995">
    <property type="entry name" value="HTH_MARR_2"/>
    <property type="match status" value="1"/>
</dbReference>
<dbReference type="PATRIC" id="fig|1423747.3.peg.950"/>
<dbReference type="GO" id="GO:0003700">
    <property type="term" value="F:DNA-binding transcription factor activity"/>
    <property type="evidence" value="ECO:0007669"/>
    <property type="project" value="InterPro"/>
</dbReference>
<dbReference type="AlphaFoldDB" id="A0A0R1S5D6"/>
<organism evidence="2 3">
    <name type="scientific">Latilactobacillus fuchuensis DSM 14340 = JCM 11249</name>
    <dbReference type="NCBI Taxonomy" id="1423747"/>
    <lineage>
        <taxon>Bacteria</taxon>
        <taxon>Bacillati</taxon>
        <taxon>Bacillota</taxon>
        <taxon>Bacilli</taxon>
        <taxon>Lactobacillales</taxon>
        <taxon>Lactobacillaceae</taxon>
        <taxon>Latilactobacillus</taxon>
    </lineage>
</organism>
<dbReference type="SUPFAM" id="SSF46785">
    <property type="entry name" value="Winged helix' DNA-binding domain"/>
    <property type="match status" value="1"/>
</dbReference>
<name>A0A0R1S5D6_9LACO</name>
<sequence length="140" mass="16400">MNSTLTTFNQLNLLYQEQKKQWAQRLNIKLAQVNILMLVAPEQALLSHAALIDSTKLDASTLSRQLNGMAQEGLLVKTKGTEPRQRVYTLTEHAQRIATRLRQWQTELEQQVQDNWSAEEQQLLKILLNRYYQSFIRFEK</sequence>
<proteinExistence type="predicted"/>
<dbReference type="RefSeq" id="WP_056949984.1">
    <property type="nucleotide sequence ID" value="NZ_AZEX01000001.1"/>
</dbReference>
<protein>
    <submittedName>
        <fullName evidence="2">MarR family protein</fullName>
    </submittedName>
</protein>
<dbReference type="SMART" id="SM00347">
    <property type="entry name" value="HTH_MARR"/>
    <property type="match status" value="1"/>
</dbReference>
<evidence type="ECO:0000259" key="1">
    <source>
        <dbReference type="PROSITE" id="PS50995"/>
    </source>
</evidence>